<dbReference type="Pfam" id="PF07690">
    <property type="entry name" value="MFS_1"/>
    <property type="match status" value="1"/>
</dbReference>
<organism evidence="9 10">
    <name type="scientific">Nitratireductor aestuarii</name>
    <dbReference type="NCBI Taxonomy" id="1735103"/>
    <lineage>
        <taxon>Bacteria</taxon>
        <taxon>Pseudomonadati</taxon>
        <taxon>Pseudomonadota</taxon>
        <taxon>Alphaproteobacteria</taxon>
        <taxon>Hyphomicrobiales</taxon>
        <taxon>Phyllobacteriaceae</taxon>
        <taxon>Nitratireductor</taxon>
    </lineage>
</organism>
<feature type="transmembrane region" description="Helical" evidence="7">
    <location>
        <begin position="63"/>
        <end position="82"/>
    </location>
</feature>
<dbReference type="SUPFAM" id="SSF103473">
    <property type="entry name" value="MFS general substrate transporter"/>
    <property type="match status" value="1"/>
</dbReference>
<evidence type="ECO:0000313" key="10">
    <source>
        <dbReference type="Proteomes" id="UP000636264"/>
    </source>
</evidence>
<dbReference type="InterPro" id="IPR020846">
    <property type="entry name" value="MFS_dom"/>
</dbReference>
<keyword evidence="6 7" id="KW-0472">Membrane</keyword>
<sequence length="328" mass="33131">MALFSSMWGIATLLGPLVGGVFAEFSLWRGAFWALVPASFLLSVAAALVLPKALDRREANARVPIAQLALLGVAVLAASWSSLGLGPIATVTSMIITLLLILVLVVREGRVSKRLLPSGTFSIGSRLGSLYAASGLLAVTVTCVEIFLPLFLQELHGYSPLGAGLLAAVMSAGWTIAAIFSSGLSPQGQGRALAAGPALSVAAVLVLAPLVAASSVNGGVLSLILLAGILILAGAGVGLAYPHLAARVLKNSPPGEEDTAASGIMTVQLCATAFGGAIAGLTVNVAASGTAGEVNFSNAAFWLFLVVAIAPAVAFLISVRLRRSSVRG</sequence>
<dbReference type="PROSITE" id="PS50850">
    <property type="entry name" value="MFS"/>
    <property type="match status" value="1"/>
</dbReference>
<evidence type="ECO:0000256" key="6">
    <source>
        <dbReference type="ARBA" id="ARBA00023136"/>
    </source>
</evidence>
<feature type="transmembrane region" description="Helical" evidence="7">
    <location>
        <begin position="299"/>
        <end position="319"/>
    </location>
</feature>
<evidence type="ECO:0000256" key="3">
    <source>
        <dbReference type="ARBA" id="ARBA00022475"/>
    </source>
</evidence>
<keyword evidence="2" id="KW-0813">Transport</keyword>
<dbReference type="Gene3D" id="1.20.1720.10">
    <property type="entry name" value="Multidrug resistance protein D"/>
    <property type="match status" value="1"/>
</dbReference>
<dbReference type="GO" id="GO:0022857">
    <property type="term" value="F:transmembrane transporter activity"/>
    <property type="evidence" value="ECO:0007669"/>
    <property type="project" value="InterPro"/>
</dbReference>
<reference evidence="9" key="2">
    <citation type="submission" date="2020-09" db="EMBL/GenBank/DDBJ databases">
        <authorList>
            <person name="Sun Q."/>
            <person name="Zhou Y."/>
        </authorList>
    </citation>
    <scope>NUCLEOTIDE SEQUENCE</scope>
    <source>
        <strain evidence="9">CGMCC 1.15320</strain>
    </source>
</reference>
<dbReference type="Proteomes" id="UP000636264">
    <property type="component" value="Unassembled WGS sequence"/>
</dbReference>
<evidence type="ECO:0000313" key="9">
    <source>
        <dbReference type="EMBL" id="GGA51378.1"/>
    </source>
</evidence>
<feature type="transmembrane region" description="Helical" evidence="7">
    <location>
        <begin position="127"/>
        <end position="152"/>
    </location>
</feature>
<evidence type="ECO:0000256" key="4">
    <source>
        <dbReference type="ARBA" id="ARBA00022692"/>
    </source>
</evidence>
<dbReference type="PANTHER" id="PTHR42718:SF46">
    <property type="entry name" value="BLR6921 PROTEIN"/>
    <property type="match status" value="1"/>
</dbReference>
<reference evidence="9" key="1">
    <citation type="journal article" date="2014" name="Int. J. Syst. Evol. Microbiol.">
        <title>Complete genome sequence of Corynebacterium casei LMG S-19264T (=DSM 44701T), isolated from a smear-ripened cheese.</title>
        <authorList>
            <consortium name="US DOE Joint Genome Institute (JGI-PGF)"/>
            <person name="Walter F."/>
            <person name="Albersmeier A."/>
            <person name="Kalinowski J."/>
            <person name="Ruckert C."/>
        </authorList>
    </citation>
    <scope>NUCLEOTIDE SEQUENCE</scope>
    <source>
        <strain evidence="9">CGMCC 1.15320</strain>
    </source>
</reference>
<feature type="transmembrane region" description="Helical" evidence="7">
    <location>
        <begin position="219"/>
        <end position="241"/>
    </location>
</feature>
<comment type="subcellular location">
    <subcellularLocation>
        <location evidence="1">Cell membrane</location>
        <topology evidence="1">Multi-pass membrane protein</topology>
    </subcellularLocation>
</comment>
<feature type="transmembrane region" description="Helical" evidence="7">
    <location>
        <begin position="33"/>
        <end position="51"/>
    </location>
</feature>
<keyword evidence="3" id="KW-1003">Cell membrane</keyword>
<evidence type="ECO:0000256" key="7">
    <source>
        <dbReference type="SAM" id="Phobius"/>
    </source>
</evidence>
<accession>A0A916RCI4</accession>
<keyword evidence="10" id="KW-1185">Reference proteome</keyword>
<feature type="transmembrane region" description="Helical" evidence="7">
    <location>
        <begin position="262"/>
        <end position="287"/>
    </location>
</feature>
<gene>
    <name evidence="9" type="ORF">GCM10011385_00820</name>
</gene>
<dbReference type="Gene3D" id="1.20.1250.20">
    <property type="entry name" value="MFS general substrate transporter like domains"/>
    <property type="match status" value="1"/>
</dbReference>
<keyword evidence="4 7" id="KW-0812">Transmembrane</keyword>
<dbReference type="PANTHER" id="PTHR42718">
    <property type="entry name" value="MAJOR FACILITATOR SUPERFAMILY MULTIDRUG TRANSPORTER MFSC"/>
    <property type="match status" value="1"/>
</dbReference>
<feature type="transmembrane region" description="Helical" evidence="7">
    <location>
        <begin position="192"/>
        <end position="213"/>
    </location>
</feature>
<keyword evidence="5 7" id="KW-1133">Transmembrane helix</keyword>
<dbReference type="EMBL" id="BMIF01000001">
    <property type="protein sequence ID" value="GGA51378.1"/>
    <property type="molecule type" value="Genomic_DNA"/>
</dbReference>
<dbReference type="AlphaFoldDB" id="A0A916RCI4"/>
<dbReference type="GO" id="GO:0005886">
    <property type="term" value="C:plasma membrane"/>
    <property type="evidence" value="ECO:0007669"/>
    <property type="project" value="UniProtKB-SubCell"/>
</dbReference>
<feature type="transmembrane region" description="Helical" evidence="7">
    <location>
        <begin position="158"/>
        <end position="180"/>
    </location>
</feature>
<name>A0A916RCI4_9HYPH</name>
<evidence type="ECO:0000256" key="5">
    <source>
        <dbReference type="ARBA" id="ARBA00022989"/>
    </source>
</evidence>
<protein>
    <recommendedName>
        <fullName evidence="8">Major facilitator superfamily (MFS) profile domain-containing protein</fullName>
    </recommendedName>
</protein>
<feature type="domain" description="Major facilitator superfamily (MFS) profile" evidence="8">
    <location>
        <begin position="1"/>
        <end position="326"/>
    </location>
</feature>
<comment type="caution">
    <text evidence="9">The sequence shown here is derived from an EMBL/GenBank/DDBJ whole genome shotgun (WGS) entry which is preliminary data.</text>
</comment>
<evidence type="ECO:0000256" key="2">
    <source>
        <dbReference type="ARBA" id="ARBA00022448"/>
    </source>
</evidence>
<feature type="transmembrane region" description="Helical" evidence="7">
    <location>
        <begin position="88"/>
        <end position="106"/>
    </location>
</feature>
<evidence type="ECO:0000256" key="1">
    <source>
        <dbReference type="ARBA" id="ARBA00004651"/>
    </source>
</evidence>
<dbReference type="InterPro" id="IPR036259">
    <property type="entry name" value="MFS_trans_sf"/>
</dbReference>
<proteinExistence type="predicted"/>
<evidence type="ECO:0000259" key="8">
    <source>
        <dbReference type="PROSITE" id="PS50850"/>
    </source>
</evidence>
<dbReference type="InterPro" id="IPR011701">
    <property type="entry name" value="MFS"/>
</dbReference>